<comment type="catalytic activity">
    <reaction evidence="8">
        <text>UDP-N-acetyl-alpha-D-muramoyl-L-alanyl-D-glutamate + meso-2,6-diaminopimelate + ATP = UDP-N-acetyl-alpha-D-muramoyl-L-alanyl-gamma-D-glutamyl-meso-2,6-diaminopimelate + ADP + phosphate + H(+)</text>
        <dbReference type="Rhea" id="RHEA:23676"/>
        <dbReference type="ChEBI" id="CHEBI:15378"/>
        <dbReference type="ChEBI" id="CHEBI:30616"/>
        <dbReference type="ChEBI" id="CHEBI:43474"/>
        <dbReference type="ChEBI" id="CHEBI:57791"/>
        <dbReference type="ChEBI" id="CHEBI:83900"/>
        <dbReference type="ChEBI" id="CHEBI:83905"/>
        <dbReference type="ChEBI" id="CHEBI:456216"/>
        <dbReference type="EC" id="6.3.2.13"/>
    </reaction>
</comment>
<dbReference type="Pfam" id="PF02875">
    <property type="entry name" value="Mur_ligase_C"/>
    <property type="match status" value="1"/>
</dbReference>
<organism evidence="13 14">
    <name type="scientific">Vagococcus entomophilus</name>
    <dbReference type="NCBI Taxonomy" id="1160095"/>
    <lineage>
        <taxon>Bacteria</taxon>
        <taxon>Bacillati</taxon>
        <taxon>Bacillota</taxon>
        <taxon>Bacilli</taxon>
        <taxon>Lactobacillales</taxon>
        <taxon>Enterococcaceae</taxon>
        <taxon>Vagococcus</taxon>
    </lineage>
</organism>
<feature type="binding site" evidence="8">
    <location>
        <begin position="153"/>
        <end position="154"/>
    </location>
    <ligand>
        <name>UDP-N-acetyl-alpha-D-muramoyl-L-alanyl-D-glutamate</name>
        <dbReference type="ChEBI" id="CHEBI:83900"/>
    </ligand>
</feature>
<reference evidence="13 14" key="1">
    <citation type="submission" date="2017-05" db="EMBL/GenBank/DDBJ databases">
        <title>Vagococcus spp. assemblies.</title>
        <authorList>
            <person name="Gulvik C.A."/>
        </authorList>
    </citation>
    <scope>NUCLEOTIDE SEQUENCE [LARGE SCALE GENOMIC DNA]</scope>
    <source>
        <strain evidence="13 14">DSM 24756</strain>
    </source>
</reference>
<feature type="binding site" evidence="8">
    <location>
        <position position="188"/>
    </location>
    <ligand>
        <name>UDP-N-acetyl-alpha-D-muramoyl-L-alanyl-D-glutamate</name>
        <dbReference type="ChEBI" id="CHEBI:83900"/>
    </ligand>
</feature>
<comment type="PTM">
    <text evidence="8">Carboxylation is probably crucial for Mg(2+) binding and, consequently, for the gamma-phosphate positioning of ATP.</text>
</comment>
<dbReference type="InterPro" id="IPR035911">
    <property type="entry name" value="MurE/MurF_N"/>
</dbReference>
<dbReference type="EC" id="6.3.2.13" evidence="8"/>
<dbReference type="SUPFAM" id="SSF63418">
    <property type="entry name" value="MurE/MurF N-terminal domain"/>
    <property type="match status" value="1"/>
</dbReference>
<dbReference type="GO" id="GO:0008765">
    <property type="term" value="F:UDP-N-acetylmuramoylalanyl-D-glutamate-2,6-diaminopimelate ligase activity"/>
    <property type="evidence" value="ECO:0007669"/>
    <property type="project" value="UniProtKB-UniRule"/>
</dbReference>
<dbReference type="EMBL" id="NGJZ01000001">
    <property type="protein sequence ID" value="RSU07829.1"/>
    <property type="molecule type" value="Genomic_DNA"/>
</dbReference>
<feature type="short sequence motif" description="Meso-diaminopimelate recognition motif" evidence="8">
    <location>
        <begin position="411"/>
        <end position="414"/>
    </location>
</feature>
<evidence type="ECO:0000256" key="5">
    <source>
        <dbReference type="ARBA" id="ARBA00022984"/>
    </source>
</evidence>
<dbReference type="SUPFAM" id="SSF53623">
    <property type="entry name" value="MurD-like peptide ligases, catalytic domain"/>
    <property type="match status" value="1"/>
</dbReference>
<comment type="cofactor">
    <cofactor evidence="8">
        <name>Mg(2+)</name>
        <dbReference type="ChEBI" id="CHEBI:18420"/>
    </cofactor>
</comment>
<dbReference type="Proteomes" id="UP000288669">
    <property type="component" value="Unassembled WGS sequence"/>
</dbReference>
<evidence type="ECO:0000256" key="1">
    <source>
        <dbReference type="ARBA" id="ARBA00004752"/>
    </source>
</evidence>
<feature type="binding site" evidence="8">
    <location>
        <position position="461"/>
    </location>
    <ligand>
        <name>meso-2,6-diaminopimelate</name>
        <dbReference type="ChEBI" id="CHEBI:57791"/>
    </ligand>
</feature>
<dbReference type="Gene3D" id="3.40.1390.10">
    <property type="entry name" value="MurE/MurF, N-terminal domain"/>
    <property type="match status" value="1"/>
</dbReference>
<dbReference type="OrthoDB" id="9800958at2"/>
<feature type="domain" description="Mur ligase N-terminal catalytic" evidence="10">
    <location>
        <begin position="25"/>
        <end position="93"/>
    </location>
</feature>
<evidence type="ECO:0000256" key="8">
    <source>
        <dbReference type="HAMAP-Rule" id="MF_00208"/>
    </source>
</evidence>
<accession>A0A430AI86</accession>
<dbReference type="NCBIfam" id="TIGR01085">
    <property type="entry name" value="murE"/>
    <property type="match status" value="1"/>
</dbReference>
<dbReference type="InterPro" id="IPR004101">
    <property type="entry name" value="Mur_ligase_C"/>
</dbReference>
<feature type="modified residue" description="N6-carboxylysine" evidence="8">
    <location>
        <position position="220"/>
    </location>
</feature>
<keyword evidence="8" id="KW-0067">ATP-binding</keyword>
<dbReference type="PANTHER" id="PTHR23135:SF4">
    <property type="entry name" value="UDP-N-ACETYLMURAMOYL-L-ALANYL-D-GLUTAMATE--2,6-DIAMINOPIMELATE LIGASE MURE HOMOLOG, CHLOROPLASTIC"/>
    <property type="match status" value="1"/>
</dbReference>
<feature type="binding site" evidence="8">
    <location>
        <position position="33"/>
    </location>
    <ligand>
        <name>UDP-N-acetyl-alpha-D-muramoyl-L-alanyl-D-glutamate</name>
        <dbReference type="ChEBI" id="CHEBI:83900"/>
    </ligand>
</feature>
<keyword evidence="8" id="KW-0963">Cytoplasm</keyword>
<evidence type="ECO:0000259" key="11">
    <source>
        <dbReference type="Pfam" id="PF02875"/>
    </source>
</evidence>
<comment type="caution">
    <text evidence="13">The sequence shown here is derived from an EMBL/GenBank/DDBJ whole genome shotgun (WGS) entry which is preliminary data.</text>
</comment>
<sequence length="494" mass="54802">MNGLQIKKAIHPLKVQNITSYESLEIQQVTQDTRTIQKGSCFICIEGATIDGHDLVSKAIEQGASLIIAEKKITAAIPVMYVYDTKKALAQLSVLFYDNPSKKMKMVGVTGTNGKTTTTHMIEAVLEKAGHQTGIIGTMYNKIGTEKIPTINTTPDALTTQKLLKKMSEQQIDSCAMEVSSHALVQGRAWGIDFDVAVFTNLSQDHLEYHHTMTDYFYAKSLLFSQLGNSYECKDYPKTAIINCDDHYGRKLEQLTAANVLTFGVSEEAVIQAKNIHISSEGTRFDLDFMEKTYPVKIKMIGMFNIYNALASFGACYALGIKPNKVISALEELPGVKGRFELVPNQADITVIVDYAHTPDGLENVLQTVKEFAKKDIYCVVGCGGDRDPSKRPIMAKIATDIATKIIFTSDNPRTEDPEVILDQMTSGLDSRAYIRVTDRKSAIERSLSEATPGDVVLIAGKGHENYQIIGKTKHHFDDVEVVMSYFENKNRRL</sequence>
<feature type="binding site" evidence="8">
    <location>
        <position position="152"/>
    </location>
    <ligand>
        <name>UDP-N-acetyl-alpha-D-muramoyl-L-alanyl-D-glutamate</name>
        <dbReference type="ChEBI" id="CHEBI:83900"/>
    </ligand>
</feature>
<dbReference type="GO" id="GO:0005737">
    <property type="term" value="C:cytoplasm"/>
    <property type="evidence" value="ECO:0007669"/>
    <property type="project" value="UniProtKB-SubCell"/>
</dbReference>
<comment type="caution">
    <text evidence="8">Lacks conserved residue(s) required for the propagation of feature annotation.</text>
</comment>
<dbReference type="InterPro" id="IPR005761">
    <property type="entry name" value="UDP-N-AcMur-Glu-dNH2Pim_ligase"/>
</dbReference>
<keyword evidence="4 8" id="KW-0133">Cell shape</keyword>
<feature type="domain" description="Mur ligase central" evidence="12">
    <location>
        <begin position="109"/>
        <end position="315"/>
    </location>
</feature>
<feature type="domain" description="Mur ligase C-terminal" evidence="11">
    <location>
        <begin position="338"/>
        <end position="463"/>
    </location>
</feature>
<dbReference type="GO" id="GO:0008360">
    <property type="term" value="P:regulation of cell shape"/>
    <property type="evidence" value="ECO:0007669"/>
    <property type="project" value="UniProtKB-KW"/>
</dbReference>
<dbReference type="InterPro" id="IPR013221">
    <property type="entry name" value="Mur_ligase_cen"/>
</dbReference>
<keyword evidence="3 8" id="KW-0132">Cell division</keyword>
<dbReference type="InterPro" id="IPR036615">
    <property type="entry name" value="Mur_ligase_C_dom_sf"/>
</dbReference>
<dbReference type="Pfam" id="PF08245">
    <property type="entry name" value="Mur_ligase_M"/>
    <property type="match status" value="1"/>
</dbReference>
<dbReference type="NCBIfam" id="NF001126">
    <property type="entry name" value="PRK00139.1-4"/>
    <property type="match status" value="1"/>
</dbReference>
<evidence type="ECO:0000313" key="13">
    <source>
        <dbReference type="EMBL" id="RSU07829.1"/>
    </source>
</evidence>
<dbReference type="InterPro" id="IPR036565">
    <property type="entry name" value="Mur-like_cat_sf"/>
</dbReference>
<protein>
    <recommendedName>
        <fullName evidence="8">UDP-N-acetylmuramoyl-L-alanyl-D-glutamate--2,6-diaminopimelate ligase</fullName>
        <ecNumber evidence="8">6.3.2.13</ecNumber>
    </recommendedName>
    <alternativeName>
        <fullName evidence="8">Meso-A2pm-adding enzyme</fullName>
    </alternativeName>
    <alternativeName>
        <fullName evidence="8">Meso-diaminopimelate-adding enzyme</fullName>
    </alternativeName>
    <alternativeName>
        <fullName evidence="8">UDP-MurNAc-L-Ala-D-Glu:meso-diaminopimelate ligase</fullName>
    </alternativeName>
    <alternativeName>
        <fullName evidence="8">UDP-MurNAc-tripeptide synthetase</fullName>
    </alternativeName>
    <alternativeName>
        <fullName evidence="8">UDP-N-acetylmuramyl-tripeptide synthetase</fullName>
    </alternativeName>
</protein>
<dbReference type="GO" id="GO:0071555">
    <property type="term" value="P:cell wall organization"/>
    <property type="evidence" value="ECO:0007669"/>
    <property type="project" value="UniProtKB-KW"/>
</dbReference>
<evidence type="ECO:0000259" key="10">
    <source>
        <dbReference type="Pfam" id="PF01225"/>
    </source>
</evidence>
<evidence type="ECO:0000313" key="14">
    <source>
        <dbReference type="Proteomes" id="UP000288669"/>
    </source>
</evidence>
<feature type="binding site" evidence="8">
    <location>
        <position position="465"/>
    </location>
    <ligand>
        <name>meso-2,6-diaminopimelate</name>
        <dbReference type="ChEBI" id="CHEBI:57791"/>
    </ligand>
</feature>
<feature type="binding site" evidence="8">
    <location>
        <position position="180"/>
    </location>
    <ligand>
        <name>UDP-N-acetyl-alpha-D-muramoyl-L-alanyl-D-glutamate</name>
        <dbReference type="ChEBI" id="CHEBI:83900"/>
    </ligand>
</feature>
<dbReference type="RefSeq" id="WP_126821823.1">
    <property type="nucleotide sequence ID" value="NZ_JBHLWU010000001.1"/>
</dbReference>
<name>A0A430AI86_9ENTE</name>
<keyword evidence="8 13" id="KW-0436">Ligase</keyword>
<evidence type="ECO:0000256" key="9">
    <source>
        <dbReference type="RuleBase" id="RU004135"/>
    </source>
</evidence>
<dbReference type="InterPro" id="IPR000713">
    <property type="entry name" value="Mur_ligase_N"/>
</dbReference>
<dbReference type="HAMAP" id="MF_00208">
    <property type="entry name" value="MurE"/>
    <property type="match status" value="1"/>
</dbReference>
<comment type="subcellular location">
    <subcellularLocation>
        <location evidence="8 9">Cytoplasm</location>
    </subcellularLocation>
</comment>
<evidence type="ECO:0000256" key="2">
    <source>
        <dbReference type="ARBA" id="ARBA00005898"/>
    </source>
</evidence>
<evidence type="ECO:0000256" key="4">
    <source>
        <dbReference type="ARBA" id="ARBA00022960"/>
    </source>
</evidence>
<evidence type="ECO:0000256" key="6">
    <source>
        <dbReference type="ARBA" id="ARBA00023306"/>
    </source>
</evidence>
<keyword evidence="8" id="KW-0460">Magnesium</keyword>
<comment type="function">
    <text evidence="8">Catalyzes the addition of meso-diaminopimelic acid to the nucleotide precursor UDP-N-acetylmuramoyl-L-alanyl-D-glutamate (UMAG) in the biosynthesis of bacterial cell-wall peptidoglycan.</text>
</comment>
<comment type="similarity">
    <text evidence="2 8">Belongs to the MurCDEF family. MurE subfamily.</text>
</comment>
<evidence type="ECO:0000259" key="12">
    <source>
        <dbReference type="Pfam" id="PF08245"/>
    </source>
</evidence>
<dbReference type="NCBIfam" id="NF001124">
    <property type="entry name" value="PRK00139.1-2"/>
    <property type="match status" value="1"/>
</dbReference>
<dbReference type="GO" id="GO:0009252">
    <property type="term" value="P:peptidoglycan biosynthetic process"/>
    <property type="evidence" value="ECO:0007669"/>
    <property type="project" value="UniProtKB-UniRule"/>
</dbReference>
<feature type="binding site" evidence="8">
    <location>
        <position position="186"/>
    </location>
    <ligand>
        <name>UDP-N-acetyl-alpha-D-muramoyl-L-alanyl-D-glutamate</name>
        <dbReference type="ChEBI" id="CHEBI:83900"/>
    </ligand>
</feature>
<dbReference type="Gene3D" id="3.90.190.20">
    <property type="entry name" value="Mur ligase, C-terminal domain"/>
    <property type="match status" value="1"/>
</dbReference>
<dbReference type="Pfam" id="PF01225">
    <property type="entry name" value="Mur_ligase"/>
    <property type="match status" value="1"/>
</dbReference>
<feature type="binding site" evidence="8">
    <location>
        <position position="387"/>
    </location>
    <ligand>
        <name>meso-2,6-diaminopimelate</name>
        <dbReference type="ChEBI" id="CHEBI:57791"/>
    </ligand>
</feature>
<feature type="binding site" evidence="8">
    <location>
        <begin position="411"/>
        <end position="414"/>
    </location>
    <ligand>
        <name>meso-2,6-diaminopimelate</name>
        <dbReference type="ChEBI" id="CHEBI:57791"/>
    </ligand>
</feature>
<dbReference type="AlphaFoldDB" id="A0A430AI86"/>
<comment type="pathway">
    <text evidence="1 8 9">Cell wall biogenesis; peptidoglycan biosynthesis.</text>
</comment>
<keyword evidence="6 8" id="KW-0131">Cell cycle</keyword>
<gene>
    <name evidence="8" type="primary">murE</name>
    <name evidence="13" type="ORF">CBF30_00895</name>
</gene>
<keyword evidence="7 8" id="KW-0961">Cell wall biogenesis/degradation</keyword>
<keyword evidence="8" id="KW-0547">Nucleotide-binding</keyword>
<dbReference type="GO" id="GO:0051301">
    <property type="term" value="P:cell division"/>
    <property type="evidence" value="ECO:0007669"/>
    <property type="project" value="UniProtKB-KW"/>
</dbReference>
<evidence type="ECO:0000256" key="3">
    <source>
        <dbReference type="ARBA" id="ARBA00022618"/>
    </source>
</evidence>
<keyword evidence="14" id="KW-1185">Reference proteome</keyword>
<dbReference type="PANTHER" id="PTHR23135">
    <property type="entry name" value="MUR LIGASE FAMILY MEMBER"/>
    <property type="match status" value="1"/>
</dbReference>
<dbReference type="GO" id="GO:0005524">
    <property type="term" value="F:ATP binding"/>
    <property type="evidence" value="ECO:0007669"/>
    <property type="project" value="UniProtKB-UniRule"/>
</dbReference>
<dbReference type="GO" id="GO:0000287">
    <property type="term" value="F:magnesium ion binding"/>
    <property type="evidence" value="ECO:0007669"/>
    <property type="project" value="UniProtKB-UniRule"/>
</dbReference>
<proteinExistence type="inferred from homology"/>
<dbReference type="Gene3D" id="3.40.1190.10">
    <property type="entry name" value="Mur-like, catalytic domain"/>
    <property type="match status" value="1"/>
</dbReference>
<keyword evidence="5 8" id="KW-0573">Peptidoglycan synthesis</keyword>
<feature type="binding site" evidence="8">
    <location>
        <begin position="111"/>
        <end position="117"/>
    </location>
    <ligand>
        <name>ATP</name>
        <dbReference type="ChEBI" id="CHEBI:30616"/>
    </ligand>
</feature>
<evidence type="ECO:0000256" key="7">
    <source>
        <dbReference type="ARBA" id="ARBA00023316"/>
    </source>
</evidence>
<dbReference type="UniPathway" id="UPA00219"/>
<dbReference type="SUPFAM" id="SSF53244">
    <property type="entry name" value="MurD-like peptide ligases, peptide-binding domain"/>
    <property type="match status" value="1"/>
</dbReference>